<accession>A0A0F0HBF4</accession>
<dbReference type="OrthoDB" id="4675400at2"/>
<dbReference type="PATRIC" id="fig|68170.10.peg.6760"/>
<keyword evidence="2" id="KW-1185">Reference proteome</keyword>
<dbReference type="Proteomes" id="UP000033393">
    <property type="component" value="Unassembled WGS sequence"/>
</dbReference>
<dbReference type="AlphaFoldDB" id="A0A0F0HBF4"/>
<organism evidence="1 2">
    <name type="scientific">Lentzea aerocolonigenes</name>
    <name type="common">Lechevalieria aerocolonigenes</name>
    <name type="synonym">Saccharothrix aerocolonigenes</name>
    <dbReference type="NCBI Taxonomy" id="68170"/>
    <lineage>
        <taxon>Bacteria</taxon>
        <taxon>Bacillati</taxon>
        <taxon>Actinomycetota</taxon>
        <taxon>Actinomycetes</taxon>
        <taxon>Pseudonocardiales</taxon>
        <taxon>Pseudonocardiaceae</taxon>
        <taxon>Lentzea</taxon>
    </lineage>
</organism>
<dbReference type="RefSeq" id="WP_052684395.1">
    <property type="nucleotide sequence ID" value="NZ_JYJG01000029.1"/>
</dbReference>
<evidence type="ECO:0000313" key="2">
    <source>
        <dbReference type="Proteomes" id="UP000033393"/>
    </source>
</evidence>
<sequence>MTALRVEVAEPAWCEPGLESRSGRYPLAVEAPVMAMVDTLVPGVSTLTRLARFYSLYWALAAHADDSGLDATECRTVLRRAEVGLAWVSLEHDQPPLAHGADRVKSLRDKGRVEAMAEVGRGSYSPRLWGFWSQYGGPSVTMGTVRLNGGALSTGRHICPEPVRRMYQPLFDLVSRRPFAASDVAKFGALALDVPATADLEPLSELFTAMRRHRGEQDEWNGDDRTRRSTLRVLARSVQLHSDAPDWTSAMRTCVAYGATVETDPLLRTEERAHAWRGVLLRRLSVGAWRRLWAELVDVVISAAGSATRADLHDWISGEVPSMTVRHFLRGCPSTMDGDGHPLPAEEQVEQEGTGGVEIDLAVLLLGARRLDQLTGKSLSAFLGRRSQGRGQFLDPSWVGHRQREHEDRPLGELARAFVDDMLAQSRRVSLRKLQVDERGSMTLFTKLHERNGRYFADVPEGAGNVGLRLAQLGTMSHQLGLFGGSTPSSGVTALGTALLELPT</sequence>
<name>A0A0F0HBF4_LENAE</name>
<gene>
    <name evidence="1" type="ORF">UK23_05975</name>
</gene>
<dbReference type="EMBL" id="JYJG01000029">
    <property type="protein sequence ID" value="KJK51667.1"/>
    <property type="molecule type" value="Genomic_DNA"/>
</dbReference>
<evidence type="ECO:0000313" key="1">
    <source>
        <dbReference type="EMBL" id="KJK51667.1"/>
    </source>
</evidence>
<comment type="caution">
    <text evidence="1">The sequence shown here is derived from an EMBL/GenBank/DDBJ whole genome shotgun (WGS) entry which is preliminary data.</text>
</comment>
<protein>
    <submittedName>
        <fullName evidence="1">Uncharacterized protein</fullName>
    </submittedName>
</protein>
<reference evidence="1 2" key="1">
    <citation type="submission" date="2015-02" db="EMBL/GenBank/DDBJ databases">
        <authorList>
            <person name="Ju K.-S."/>
            <person name="Doroghazi J.R."/>
            <person name="Metcalf W."/>
        </authorList>
    </citation>
    <scope>NUCLEOTIDE SEQUENCE [LARGE SCALE GENOMIC DNA]</scope>
    <source>
        <strain evidence="1 2">NRRL B-16140</strain>
    </source>
</reference>
<proteinExistence type="predicted"/>